<proteinExistence type="predicted"/>
<reference evidence="1 2" key="1">
    <citation type="submission" date="2016-11" db="EMBL/GenBank/DDBJ databases">
        <title>Genome sequences of unsequenced Mycobacteria.</title>
        <authorList>
            <person name="Greninger A.L."/>
            <person name="Fang F."/>
            <person name="Jerome K.R."/>
        </authorList>
    </citation>
    <scope>NUCLEOTIDE SEQUENCE [LARGE SCALE GENOMIC DNA]</scope>
    <source>
        <strain evidence="1 2">M11</strain>
    </source>
</reference>
<dbReference type="Proteomes" id="UP000186438">
    <property type="component" value="Unassembled WGS sequence"/>
</dbReference>
<protein>
    <submittedName>
        <fullName evidence="1">Uncharacterized protein</fullName>
    </submittedName>
</protein>
<dbReference type="OrthoDB" id="9852871at2"/>
<evidence type="ECO:0000313" key="2">
    <source>
        <dbReference type="Proteomes" id="UP000186438"/>
    </source>
</evidence>
<comment type="caution">
    <text evidence="1">The sequence shown here is derived from an EMBL/GenBank/DDBJ whole genome shotgun (WGS) entry which is preliminary data.</text>
</comment>
<accession>A0A1Q4I282</accession>
<name>A0A1Q4I282_9MYCO</name>
<gene>
    <name evidence="1" type="ORF">BRW65_00790</name>
</gene>
<dbReference type="EMBL" id="MPNT01000001">
    <property type="protein sequence ID" value="OJZ76025.1"/>
    <property type="molecule type" value="Genomic_DNA"/>
</dbReference>
<keyword evidence="2" id="KW-1185">Reference proteome</keyword>
<sequence length="86" mass="9889">MVDDQPVAPHDDYDLLTQYEAGKRLTDDIERERRLCDDLLGAEGEVHRLRLSALEDAARRHRECRPADRPTFFNAAGVVERVRTAK</sequence>
<evidence type="ECO:0000313" key="1">
    <source>
        <dbReference type="EMBL" id="OJZ76025.1"/>
    </source>
</evidence>
<dbReference type="AlphaFoldDB" id="A0A1Q4I282"/>
<dbReference type="RefSeq" id="WP_073870118.1">
    <property type="nucleotide sequence ID" value="NZ_MPNT01000001.1"/>
</dbReference>
<organism evidence="1 2">
    <name type="scientific">Mycobacterium paraffinicum</name>
    <dbReference type="NCBI Taxonomy" id="53378"/>
    <lineage>
        <taxon>Bacteria</taxon>
        <taxon>Bacillati</taxon>
        <taxon>Actinomycetota</taxon>
        <taxon>Actinomycetes</taxon>
        <taxon>Mycobacteriales</taxon>
        <taxon>Mycobacteriaceae</taxon>
        <taxon>Mycobacterium</taxon>
    </lineage>
</organism>